<dbReference type="Proteomes" id="UP000438429">
    <property type="component" value="Unassembled WGS sequence"/>
</dbReference>
<feature type="compositionally biased region" description="Low complexity" evidence="1">
    <location>
        <begin position="1"/>
        <end position="19"/>
    </location>
</feature>
<proteinExistence type="predicted"/>
<evidence type="ECO:0000313" key="2">
    <source>
        <dbReference type="EMBL" id="KAF0021345.1"/>
    </source>
</evidence>
<feature type="region of interest" description="Disordered" evidence="1">
    <location>
        <begin position="1"/>
        <end position="25"/>
    </location>
</feature>
<reference evidence="2 3" key="1">
    <citation type="submission" date="2019-06" db="EMBL/GenBank/DDBJ databases">
        <title>Draft genomes of female and male turbot (Scophthalmus maximus).</title>
        <authorList>
            <person name="Xu H."/>
            <person name="Xu X.-W."/>
            <person name="Shao C."/>
            <person name="Chen S."/>
        </authorList>
    </citation>
    <scope>NUCLEOTIDE SEQUENCE [LARGE SCALE GENOMIC DNA]</scope>
    <source>
        <strain evidence="2">Ysfricsl-2016a</strain>
        <tissue evidence="2">Blood</tissue>
    </source>
</reference>
<evidence type="ECO:0000256" key="1">
    <source>
        <dbReference type="SAM" id="MobiDB-lite"/>
    </source>
</evidence>
<name>A0A6A4RLZ6_SCOMX</name>
<sequence length="75" mass="8579">MSRSSSCSACSSSDSPSPLAEEEEEELSECLRLMAPQPFALSESTRLLQRCGWCRFRRDKTDWTFALTEWLQPTD</sequence>
<protein>
    <submittedName>
        <fullName evidence="2">Uncharacterized protein</fullName>
    </submittedName>
</protein>
<evidence type="ECO:0000313" key="3">
    <source>
        <dbReference type="Proteomes" id="UP000438429"/>
    </source>
</evidence>
<dbReference type="AlphaFoldDB" id="A0A6A4RLZ6"/>
<accession>A0A6A4RLZ6</accession>
<comment type="caution">
    <text evidence="2">The sequence shown here is derived from an EMBL/GenBank/DDBJ whole genome shotgun (WGS) entry which is preliminary data.</text>
</comment>
<dbReference type="EMBL" id="VEVO01015250">
    <property type="protein sequence ID" value="KAF0021345.1"/>
    <property type="molecule type" value="Genomic_DNA"/>
</dbReference>
<organism evidence="2 3">
    <name type="scientific">Scophthalmus maximus</name>
    <name type="common">Turbot</name>
    <name type="synonym">Psetta maxima</name>
    <dbReference type="NCBI Taxonomy" id="52904"/>
    <lineage>
        <taxon>Eukaryota</taxon>
        <taxon>Metazoa</taxon>
        <taxon>Chordata</taxon>
        <taxon>Craniata</taxon>
        <taxon>Vertebrata</taxon>
        <taxon>Euteleostomi</taxon>
        <taxon>Actinopterygii</taxon>
        <taxon>Neopterygii</taxon>
        <taxon>Teleostei</taxon>
        <taxon>Neoteleostei</taxon>
        <taxon>Acanthomorphata</taxon>
        <taxon>Carangaria</taxon>
        <taxon>Pleuronectiformes</taxon>
        <taxon>Pleuronectoidei</taxon>
        <taxon>Scophthalmidae</taxon>
        <taxon>Scophthalmus</taxon>
    </lineage>
</organism>
<gene>
    <name evidence="2" type="ORF">F2P81_026402</name>
</gene>